<sequence>MKQNPTIFSRKENRSIIYLNHNFLDFLFFAFFLHEENYFSMLHNVTPILVARHFLVKFCNENITDQTKIQKYSNKTVLIKHIKTINKTVYFNASLPNSRSFIEGLNHLSKLSRIKECEIIDFSHYVGIFQKKYLNNIKLTIPTLTIKAQTLLNTNRQKMVNSPILASKKQFRDVSYLTDDSA</sequence>
<gene>
    <name evidence="1" type="ORF">BpHYR1_032782</name>
</gene>
<dbReference type="Proteomes" id="UP000276133">
    <property type="component" value="Unassembled WGS sequence"/>
</dbReference>
<proteinExistence type="predicted"/>
<keyword evidence="2" id="KW-1185">Reference proteome</keyword>
<accession>A0A3M7SST7</accession>
<name>A0A3M7SST7_BRAPC</name>
<comment type="caution">
    <text evidence="1">The sequence shown here is derived from an EMBL/GenBank/DDBJ whole genome shotgun (WGS) entry which is preliminary data.</text>
</comment>
<dbReference type="EMBL" id="REGN01000809">
    <property type="protein sequence ID" value="RNA38884.1"/>
    <property type="molecule type" value="Genomic_DNA"/>
</dbReference>
<protein>
    <submittedName>
        <fullName evidence="1">Uncharacterized protein</fullName>
    </submittedName>
</protein>
<evidence type="ECO:0000313" key="1">
    <source>
        <dbReference type="EMBL" id="RNA38884.1"/>
    </source>
</evidence>
<dbReference type="AlphaFoldDB" id="A0A3M7SST7"/>
<evidence type="ECO:0000313" key="2">
    <source>
        <dbReference type="Proteomes" id="UP000276133"/>
    </source>
</evidence>
<reference evidence="1 2" key="1">
    <citation type="journal article" date="2018" name="Sci. Rep.">
        <title>Genomic signatures of local adaptation to the degree of environmental predictability in rotifers.</title>
        <authorList>
            <person name="Franch-Gras L."/>
            <person name="Hahn C."/>
            <person name="Garcia-Roger E.M."/>
            <person name="Carmona M.J."/>
            <person name="Serra M."/>
            <person name="Gomez A."/>
        </authorList>
    </citation>
    <scope>NUCLEOTIDE SEQUENCE [LARGE SCALE GENOMIC DNA]</scope>
    <source>
        <strain evidence="1">HYR1</strain>
    </source>
</reference>
<organism evidence="1 2">
    <name type="scientific">Brachionus plicatilis</name>
    <name type="common">Marine rotifer</name>
    <name type="synonym">Brachionus muelleri</name>
    <dbReference type="NCBI Taxonomy" id="10195"/>
    <lineage>
        <taxon>Eukaryota</taxon>
        <taxon>Metazoa</taxon>
        <taxon>Spiralia</taxon>
        <taxon>Gnathifera</taxon>
        <taxon>Rotifera</taxon>
        <taxon>Eurotatoria</taxon>
        <taxon>Monogononta</taxon>
        <taxon>Pseudotrocha</taxon>
        <taxon>Ploima</taxon>
        <taxon>Brachionidae</taxon>
        <taxon>Brachionus</taxon>
    </lineage>
</organism>